<evidence type="ECO:0000256" key="3">
    <source>
        <dbReference type="ARBA" id="ARBA00022485"/>
    </source>
</evidence>
<dbReference type="SFLD" id="SFLDG01082">
    <property type="entry name" value="B12-binding_domain_containing"/>
    <property type="match status" value="1"/>
</dbReference>
<keyword evidence="5 11" id="KW-0949">S-adenosyl-L-methionine</keyword>
<dbReference type="OrthoDB" id="372134at2157"/>
<evidence type="ECO:0000313" key="16">
    <source>
        <dbReference type="Proteomes" id="UP000008386"/>
    </source>
</evidence>
<dbReference type="InterPro" id="IPR007197">
    <property type="entry name" value="rSAM"/>
</dbReference>
<name>F8AJ75_PYRYC</name>
<evidence type="ECO:0000313" key="15">
    <source>
        <dbReference type="EMBL" id="AEH24516.1"/>
    </source>
</evidence>
<dbReference type="GO" id="GO:0051539">
    <property type="term" value="F:4 iron, 4 sulfur cluster binding"/>
    <property type="evidence" value="ECO:0007669"/>
    <property type="project" value="UniProtKB-UniRule"/>
</dbReference>
<dbReference type="NCBIfam" id="TIGR00089">
    <property type="entry name" value="MiaB/RimO family radical SAM methylthiotransferase"/>
    <property type="match status" value="1"/>
</dbReference>
<evidence type="ECO:0000256" key="6">
    <source>
        <dbReference type="ARBA" id="ARBA00022694"/>
    </source>
</evidence>
<evidence type="ECO:0000256" key="7">
    <source>
        <dbReference type="ARBA" id="ARBA00022723"/>
    </source>
</evidence>
<dbReference type="SFLD" id="SFLDS00029">
    <property type="entry name" value="Radical_SAM"/>
    <property type="match status" value="1"/>
</dbReference>
<dbReference type="AlphaFoldDB" id="F8AJ75"/>
<dbReference type="Pfam" id="PF00919">
    <property type="entry name" value="UPF0004"/>
    <property type="match status" value="1"/>
</dbReference>
<dbReference type="InterPro" id="IPR005839">
    <property type="entry name" value="Methylthiotransferase"/>
</dbReference>
<dbReference type="InterPro" id="IPR020612">
    <property type="entry name" value="Methylthiotransferase_CS"/>
</dbReference>
<dbReference type="InterPro" id="IPR002792">
    <property type="entry name" value="TRAM_dom"/>
</dbReference>
<dbReference type="GeneID" id="10837406"/>
<evidence type="ECO:0000256" key="10">
    <source>
        <dbReference type="ARBA" id="ARBA00051661"/>
    </source>
</evidence>
<dbReference type="SUPFAM" id="SSF102114">
    <property type="entry name" value="Radical SAM enzymes"/>
    <property type="match status" value="1"/>
</dbReference>
<dbReference type="Gene3D" id="3.80.30.20">
    <property type="entry name" value="tm_1862 like domain"/>
    <property type="match status" value="1"/>
</dbReference>
<dbReference type="PROSITE" id="PS51449">
    <property type="entry name" value="MTTASE_N"/>
    <property type="match status" value="1"/>
</dbReference>
<protein>
    <recommendedName>
        <fullName evidence="11">tRNA-t(6)A37 methylthiotransferase</fullName>
        <ecNumber evidence="11">2.8.4.5</ecNumber>
    </recommendedName>
</protein>
<evidence type="ECO:0000259" key="13">
    <source>
        <dbReference type="PROSITE" id="PS51449"/>
    </source>
</evidence>
<dbReference type="Gene3D" id="3.40.50.12160">
    <property type="entry name" value="Methylthiotransferase, N-terminal domain"/>
    <property type="match status" value="1"/>
</dbReference>
<evidence type="ECO:0000256" key="11">
    <source>
        <dbReference type="RuleBase" id="RU368081"/>
    </source>
</evidence>
<evidence type="ECO:0000256" key="2">
    <source>
        <dbReference type="ARBA" id="ARBA00008616"/>
    </source>
</evidence>
<keyword evidence="8 11" id="KW-0408">Iron</keyword>
<dbReference type="Proteomes" id="UP000008386">
    <property type="component" value="Chromosome"/>
</dbReference>
<evidence type="ECO:0000256" key="5">
    <source>
        <dbReference type="ARBA" id="ARBA00022691"/>
    </source>
</evidence>
<dbReference type="InterPro" id="IPR023404">
    <property type="entry name" value="rSAM_horseshoe"/>
</dbReference>
<dbReference type="PANTHER" id="PTHR11918:SF45">
    <property type="entry name" value="THREONYLCARBAMOYLADENOSINE TRNA METHYLTHIOTRANSFERASE"/>
    <property type="match status" value="1"/>
</dbReference>
<keyword evidence="7 11" id="KW-0479">Metal-binding</keyword>
<dbReference type="GO" id="GO:0035598">
    <property type="term" value="F:tRNA (N(6)-L-threonylcarbamoyladenosine(37)-C(2))-methylthiotransferase activity"/>
    <property type="evidence" value="ECO:0007669"/>
    <property type="project" value="UniProtKB-UniRule"/>
</dbReference>
<keyword evidence="16" id="KW-1185">Reference proteome</keyword>
<dbReference type="EMBL" id="CP002779">
    <property type="protein sequence ID" value="AEH24516.1"/>
    <property type="molecule type" value="Genomic_DNA"/>
</dbReference>
<comment type="catalytic activity">
    <reaction evidence="10 11">
        <text>N(6)-L-threonylcarbamoyladenosine(37) in tRNA + (sulfur carrier)-SH + AH2 + 2 S-adenosyl-L-methionine = 2-methylsulfanyl-N(6)-L-threonylcarbamoyladenosine(37) in tRNA + (sulfur carrier)-H + 5'-deoxyadenosine + L-methionine + A + S-adenosyl-L-homocysteine + 2 H(+)</text>
        <dbReference type="Rhea" id="RHEA:37075"/>
        <dbReference type="Rhea" id="RHEA-COMP:10163"/>
        <dbReference type="Rhea" id="RHEA-COMP:11092"/>
        <dbReference type="Rhea" id="RHEA-COMP:14737"/>
        <dbReference type="Rhea" id="RHEA-COMP:14739"/>
        <dbReference type="ChEBI" id="CHEBI:13193"/>
        <dbReference type="ChEBI" id="CHEBI:15378"/>
        <dbReference type="ChEBI" id="CHEBI:17319"/>
        <dbReference type="ChEBI" id="CHEBI:17499"/>
        <dbReference type="ChEBI" id="CHEBI:29917"/>
        <dbReference type="ChEBI" id="CHEBI:57844"/>
        <dbReference type="ChEBI" id="CHEBI:57856"/>
        <dbReference type="ChEBI" id="CHEBI:59789"/>
        <dbReference type="ChEBI" id="CHEBI:64428"/>
        <dbReference type="ChEBI" id="CHEBI:74418"/>
        <dbReference type="ChEBI" id="CHEBI:74420"/>
        <dbReference type="EC" id="2.8.4.5"/>
    </reaction>
</comment>
<dbReference type="GO" id="GO:0046872">
    <property type="term" value="F:metal ion binding"/>
    <property type="evidence" value="ECO:0007669"/>
    <property type="project" value="UniProtKB-UniRule"/>
</dbReference>
<keyword evidence="9 11" id="KW-0411">Iron-sulfur</keyword>
<dbReference type="InterPro" id="IPR038135">
    <property type="entry name" value="Methylthiotransferase_N_sf"/>
</dbReference>
<dbReference type="Pfam" id="PF01938">
    <property type="entry name" value="TRAM"/>
    <property type="match status" value="1"/>
</dbReference>
<dbReference type="HOGENOM" id="CLU_018697_4_2_2"/>
<feature type="domain" description="Radical SAM core" evidence="14">
    <location>
        <begin position="134"/>
        <end position="363"/>
    </location>
</feature>
<dbReference type="PROSITE" id="PS01278">
    <property type="entry name" value="MTTASE_RADICAL"/>
    <property type="match status" value="1"/>
</dbReference>
<dbReference type="CDD" id="cd01335">
    <property type="entry name" value="Radical_SAM"/>
    <property type="match status" value="1"/>
</dbReference>
<gene>
    <name evidence="15" type="ordered locus">PYCH_08310</name>
</gene>
<proteinExistence type="inferred from homology"/>
<dbReference type="eggNOG" id="arCOG01358">
    <property type="taxonomic scope" value="Archaea"/>
</dbReference>
<dbReference type="SMART" id="SM00729">
    <property type="entry name" value="Elp3"/>
    <property type="match status" value="1"/>
</dbReference>
<comment type="function">
    <text evidence="1 11">Catalyzes the methylthiolation of N6-threonylcarbamoyladenosine (t(6)A), leading to the formation of 2-methylthio-N6-threonylcarbamoyladenosine (ms(2)t(6)A) at position 37 in tRNAs that read codons beginning with adenine.</text>
</comment>
<keyword evidence="4 11" id="KW-0808">Transferase</keyword>
<reference evidence="15 16" key="1">
    <citation type="journal article" date="2011" name="J. Bacteriol.">
        <title>Complete genome sequence of the obligate piezophilic hyperthermophilic archaeon Pyrococcus yayanosii CH1.</title>
        <authorList>
            <person name="Jun X."/>
            <person name="Lupeng L."/>
            <person name="Minjuan X."/>
            <person name="Oger P."/>
            <person name="Fengping W."/>
            <person name="Jebbar M."/>
            <person name="Xiang X."/>
        </authorList>
    </citation>
    <scope>NUCLEOTIDE SEQUENCE [LARGE SCALE GENOMIC DNA]</scope>
    <source>
        <strain evidence="16">CH1 / JCM 16557</strain>
    </source>
</reference>
<dbReference type="Pfam" id="PF04055">
    <property type="entry name" value="Radical_SAM"/>
    <property type="match status" value="1"/>
</dbReference>
<dbReference type="InterPro" id="IPR058240">
    <property type="entry name" value="rSAM_sf"/>
</dbReference>
<keyword evidence="6 11" id="KW-0819">tRNA processing</keyword>
<dbReference type="RefSeq" id="WP_013905573.1">
    <property type="nucleotide sequence ID" value="NC_015680.1"/>
</dbReference>
<accession>F8AJ75</accession>
<feature type="domain" description="MTTase N-terminal" evidence="13">
    <location>
        <begin position="2"/>
        <end position="110"/>
    </location>
</feature>
<sequence>MAKVHIENYGCARNRADGEFMAGILMLAGHEIVDTIEEAEYVVVNTCAVKDPTEVKMARRIRELLDAGKKVIVTGCLPHVNPSVIDERASAVLGVKSIDRIAYAIETAERGEKIISVPDWRKRNLDKLTLPRLPTSGISFVVPIAEGCLNACTYCATRLARGVLKSYRPELIVNWVKWAIERGYREIWLSAEDTGCYGFDIGTNLAELLDEITAIDGEFRIRVGMMNPNHVIKFLDELIEAYQDEKIYKFLHLPVQSGDNEILRRMGRTYTVEEFEEIVAEFRRAFPDLNLHTDVIVGFPGEDEEAFQRTVALIERIRPDKVNVSRYSPRPGTVAAKWKQLPGWIIKERSRLLHHLRLRISYEINMEYIGKRLKVLVHGPGKKGNIDAVTMNYKHIILPSGDAGEFADVEVKGATATYLLGERLHEDF</sequence>
<evidence type="ECO:0000256" key="4">
    <source>
        <dbReference type="ARBA" id="ARBA00022679"/>
    </source>
</evidence>
<dbReference type="InterPro" id="IPR013848">
    <property type="entry name" value="Methylthiotransferase_N"/>
</dbReference>
<evidence type="ECO:0000256" key="1">
    <source>
        <dbReference type="ARBA" id="ARBA00002399"/>
    </source>
</evidence>
<dbReference type="SFLD" id="SFLDG01061">
    <property type="entry name" value="methylthiotransferase"/>
    <property type="match status" value="1"/>
</dbReference>
<comment type="cofactor">
    <cofactor evidence="11">
        <name>[4Fe-4S] cluster</name>
        <dbReference type="ChEBI" id="CHEBI:49883"/>
    </cofactor>
    <text evidence="11">Binds 1 or 2 [4Fe-4S] cluster. One cluster is coordinated with 3 cysteines and an exchangeable S-adenosyl-L-methionine.</text>
</comment>
<comment type="similarity">
    <text evidence="2 11">Belongs to the methylthiotransferase family. CDKAL1 subfamily.</text>
</comment>
<evidence type="ECO:0000256" key="8">
    <source>
        <dbReference type="ARBA" id="ARBA00023004"/>
    </source>
</evidence>
<organism evidence="15 16">
    <name type="scientific">Pyrococcus yayanosii (strain CH1 / JCM 16557)</name>
    <dbReference type="NCBI Taxonomy" id="529709"/>
    <lineage>
        <taxon>Archaea</taxon>
        <taxon>Methanobacteriati</taxon>
        <taxon>Methanobacteriota</taxon>
        <taxon>Thermococci</taxon>
        <taxon>Thermococcales</taxon>
        <taxon>Thermococcaceae</taxon>
        <taxon>Pyrococcus</taxon>
    </lineage>
</organism>
<dbReference type="NCBIfam" id="TIGR01578">
    <property type="entry name" value="MiaB-like-B"/>
    <property type="match status" value="1"/>
</dbReference>
<dbReference type="InterPro" id="IPR006466">
    <property type="entry name" value="MiaB-like_arc_euk"/>
</dbReference>
<evidence type="ECO:0000256" key="9">
    <source>
        <dbReference type="ARBA" id="ARBA00023014"/>
    </source>
</evidence>
<dbReference type="KEGG" id="pya:PYCH_08310"/>
<dbReference type="STRING" id="529709.PYCH_08310"/>
<dbReference type="PROSITE" id="PS50926">
    <property type="entry name" value="TRAM"/>
    <property type="match status" value="1"/>
</dbReference>
<evidence type="ECO:0000259" key="12">
    <source>
        <dbReference type="PROSITE" id="PS50926"/>
    </source>
</evidence>
<dbReference type="FunFam" id="3.80.30.20:FF:000002">
    <property type="entry name" value="threonylcarbamoyladenosine tRNA methylthiotransferase isoform X2"/>
    <property type="match status" value="1"/>
</dbReference>
<evidence type="ECO:0000259" key="14">
    <source>
        <dbReference type="PROSITE" id="PS51918"/>
    </source>
</evidence>
<feature type="domain" description="TRAM" evidence="12">
    <location>
        <begin position="366"/>
        <end position="425"/>
    </location>
</feature>
<dbReference type="PROSITE" id="PS51918">
    <property type="entry name" value="RADICAL_SAM"/>
    <property type="match status" value="1"/>
</dbReference>
<dbReference type="InterPro" id="IPR006638">
    <property type="entry name" value="Elp3/MiaA/NifB-like_rSAM"/>
</dbReference>
<dbReference type="PANTHER" id="PTHR11918">
    <property type="entry name" value="RADICAL SAM PROTEINS"/>
    <property type="match status" value="1"/>
</dbReference>
<keyword evidence="3 11" id="KW-0004">4Fe-4S</keyword>
<dbReference type="EC" id="2.8.4.5" evidence="11"/>